<comment type="caution">
    <text evidence="3">The sequence shown here is derived from an EMBL/GenBank/DDBJ whole genome shotgun (WGS) entry which is preliminary data.</text>
</comment>
<dbReference type="Proteomes" id="UP001595387">
    <property type="component" value="Unassembled WGS sequence"/>
</dbReference>
<dbReference type="RefSeq" id="WP_390305024.1">
    <property type="nucleotide sequence ID" value="NZ_JBHRRZ010000014.1"/>
</dbReference>
<evidence type="ECO:0000256" key="1">
    <source>
        <dbReference type="SAM" id="Phobius"/>
    </source>
</evidence>
<keyword evidence="1" id="KW-1133">Transmembrane helix</keyword>
<evidence type="ECO:0000313" key="3">
    <source>
        <dbReference type="EMBL" id="MFC2948260.1"/>
    </source>
</evidence>
<dbReference type="InterPro" id="IPR021997">
    <property type="entry name" value="SporV_AA"/>
</dbReference>
<dbReference type="Pfam" id="PF12164">
    <property type="entry name" value="SporV_AA"/>
    <property type="match status" value="1"/>
</dbReference>
<evidence type="ECO:0000259" key="2">
    <source>
        <dbReference type="Pfam" id="PF12164"/>
    </source>
</evidence>
<proteinExistence type="predicted"/>
<feature type="domain" description="Stage V sporulation protein AA" evidence="2">
    <location>
        <begin position="4"/>
        <end position="90"/>
    </location>
</feature>
<gene>
    <name evidence="3" type="ORF">ACFODW_07905</name>
</gene>
<dbReference type="InterPro" id="IPR038548">
    <property type="entry name" value="SporV_AA_N_sf"/>
</dbReference>
<protein>
    <submittedName>
        <fullName evidence="3">Stage V sporulation protein AA</fullName>
    </submittedName>
</protein>
<feature type="transmembrane region" description="Helical" evidence="1">
    <location>
        <begin position="143"/>
        <end position="161"/>
    </location>
</feature>
<feature type="transmembrane region" description="Helical" evidence="1">
    <location>
        <begin position="96"/>
        <end position="119"/>
    </location>
</feature>
<dbReference type="EMBL" id="JBHRRZ010000014">
    <property type="protein sequence ID" value="MFC2948260.1"/>
    <property type="molecule type" value="Genomic_DNA"/>
</dbReference>
<dbReference type="Gene3D" id="2.60.480.10">
    <property type="entry name" value="eubacterium ventriosum atcc domain"/>
    <property type="match status" value="1"/>
</dbReference>
<accession>A0ABV7A671</accession>
<organism evidence="3 4">
    <name type="scientific">Virgibacillus sediminis</name>
    <dbReference type="NCBI Taxonomy" id="202260"/>
    <lineage>
        <taxon>Bacteria</taxon>
        <taxon>Bacillati</taxon>
        <taxon>Bacillota</taxon>
        <taxon>Bacilli</taxon>
        <taxon>Bacillales</taxon>
        <taxon>Bacillaceae</taxon>
        <taxon>Virgibacillus</taxon>
    </lineage>
</organism>
<keyword evidence="1" id="KW-0472">Membrane</keyword>
<evidence type="ECO:0000313" key="4">
    <source>
        <dbReference type="Proteomes" id="UP001595387"/>
    </source>
</evidence>
<keyword evidence="4" id="KW-1185">Reference proteome</keyword>
<name>A0ABV7A671_9BACI</name>
<sequence>MTEVVYVRMKKNMEINHMQEIVLKDVASVSAPERIKKELENTSIYRVTEKDKNILVIDSFMIIEHLNKIYTHLEFQMVGPSQTIIRIQTKKKEPPILIVSVVWLLLFVGMAMTIMNFHYDVSMQEVHQKLHFLLTGEENQFPLWIQIPYSFGLGAGMLLFFNHWFKKRLNEEPSPLEVEIYNYQQDLDNYVNHHENRLNDPGNSP</sequence>
<keyword evidence="1" id="KW-0812">Transmembrane</keyword>
<reference evidence="4" key="1">
    <citation type="journal article" date="2019" name="Int. J. Syst. Evol. Microbiol.">
        <title>The Global Catalogue of Microorganisms (GCM) 10K type strain sequencing project: providing services to taxonomists for standard genome sequencing and annotation.</title>
        <authorList>
            <consortium name="The Broad Institute Genomics Platform"/>
            <consortium name="The Broad Institute Genome Sequencing Center for Infectious Disease"/>
            <person name="Wu L."/>
            <person name="Ma J."/>
        </authorList>
    </citation>
    <scope>NUCLEOTIDE SEQUENCE [LARGE SCALE GENOMIC DNA]</scope>
    <source>
        <strain evidence="4">KCTC 13193</strain>
    </source>
</reference>